<feature type="transmembrane region" description="Helical" evidence="7">
    <location>
        <begin position="170"/>
        <end position="191"/>
    </location>
</feature>
<dbReference type="GeneID" id="99687192"/>
<sequence length="489" mass="52455">MTAPVSLRRGVAWLFAGSAGEQLLSFAFGIVLARLLAPEAFGMLLTIQVFTGIAGFVAGGGMGQALVRAKAPTKQDYDVVFTLQLLVGCAIYAFFFAIAPWLARWYDEPVYTDLLRLSALSFVIRPLVNMPSNLLYREMRFKAQTAANVATLVVSSAVSIGLAWRGDGVWALVWGGLAGSLFQAAVLARLAHWRPGLSAEFRRAGDMARYGLLVSSNDLVDYAKSKANIFILSQSLGPQSVGLFNKSESLARMPFSFVSGSVYKVAFRALAAEQDNLDKCRYVFQRSVALVAVYGTPFYVGLHWVAGPLVRGVYGPHWLPAAAPLEILIFAWPFWLVANLCGAVAAAKDRLGRELQIQMINLAITAAAVIVALPWGIAGVAWAMVVAAVPSALLMWRLAASVLELRLADTLRALGPALALNLPLAAALALADHLAPPALRAHDLLYVATLGGLGACVYLGAMLLLPLAELAGERERLLRLLRRGAPART</sequence>
<dbReference type="PANTHER" id="PTHR30250">
    <property type="entry name" value="PST FAMILY PREDICTED COLANIC ACID TRANSPORTER"/>
    <property type="match status" value="1"/>
</dbReference>
<feature type="transmembrane region" description="Helical" evidence="7">
    <location>
        <begin position="12"/>
        <end position="37"/>
    </location>
</feature>
<evidence type="ECO:0000256" key="4">
    <source>
        <dbReference type="ARBA" id="ARBA00022692"/>
    </source>
</evidence>
<dbReference type="OrthoDB" id="8538786at2"/>
<feature type="transmembrane region" description="Helical" evidence="7">
    <location>
        <begin position="288"/>
        <end position="307"/>
    </location>
</feature>
<feature type="transmembrane region" description="Helical" evidence="7">
    <location>
        <begin position="43"/>
        <end position="67"/>
    </location>
</feature>
<evidence type="ECO:0000256" key="5">
    <source>
        <dbReference type="ARBA" id="ARBA00022989"/>
    </source>
</evidence>
<comment type="similarity">
    <text evidence="2">Belongs to the polysaccharide synthase family.</text>
</comment>
<evidence type="ECO:0000313" key="8">
    <source>
        <dbReference type="EMBL" id="TCP05593.1"/>
    </source>
</evidence>
<keyword evidence="3" id="KW-1003">Cell membrane</keyword>
<feature type="transmembrane region" description="Helical" evidence="7">
    <location>
        <begin position="79"/>
        <end position="102"/>
    </location>
</feature>
<dbReference type="Pfam" id="PF13440">
    <property type="entry name" value="Polysacc_synt_3"/>
    <property type="match status" value="1"/>
</dbReference>
<organism evidence="8 9">
    <name type="scientific">Rubrivivax gelatinosus</name>
    <name type="common">Rhodocyclus gelatinosus</name>
    <name type="synonym">Rhodopseudomonas gelatinosa</name>
    <dbReference type="NCBI Taxonomy" id="28068"/>
    <lineage>
        <taxon>Bacteria</taxon>
        <taxon>Pseudomonadati</taxon>
        <taxon>Pseudomonadota</taxon>
        <taxon>Betaproteobacteria</taxon>
        <taxon>Burkholderiales</taxon>
        <taxon>Sphaerotilaceae</taxon>
        <taxon>Rubrivivax</taxon>
    </lineage>
</organism>
<accession>A0A4R2MXW3</accession>
<evidence type="ECO:0000256" key="1">
    <source>
        <dbReference type="ARBA" id="ARBA00004651"/>
    </source>
</evidence>
<dbReference type="CDD" id="cd13127">
    <property type="entry name" value="MATE_tuaB_like"/>
    <property type="match status" value="1"/>
</dbReference>
<evidence type="ECO:0000256" key="3">
    <source>
        <dbReference type="ARBA" id="ARBA00022475"/>
    </source>
</evidence>
<reference evidence="8 9" key="1">
    <citation type="submission" date="2019-03" db="EMBL/GenBank/DDBJ databases">
        <title>Genomic Encyclopedia of Type Strains, Phase IV (KMG-IV): sequencing the most valuable type-strain genomes for metagenomic binning, comparative biology and taxonomic classification.</title>
        <authorList>
            <person name="Goeker M."/>
        </authorList>
    </citation>
    <scope>NUCLEOTIDE SEQUENCE [LARGE SCALE GENOMIC DNA]</scope>
    <source>
        <strain evidence="8 9">DSM 1709</strain>
    </source>
</reference>
<protein>
    <submittedName>
        <fullName evidence="8">O-antigen/teichoic acid export membrane protein</fullName>
    </submittedName>
</protein>
<comment type="caution">
    <text evidence="8">The sequence shown here is derived from an EMBL/GenBank/DDBJ whole genome shotgun (WGS) entry which is preliminary data.</text>
</comment>
<evidence type="ECO:0000256" key="6">
    <source>
        <dbReference type="ARBA" id="ARBA00023136"/>
    </source>
</evidence>
<dbReference type="InterPro" id="IPR050833">
    <property type="entry name" value="Poly_Biosynth_Transport"/>
</dbReference>
<dbReference type="AlphaFoldDB" id="A0A4R2MXW3"/>
<dbReference type="RefSeq" id="WP_132644583.1">
    <property type="nucleotide sequence ID" value="NZ_CP181386.1"/>
</dbReference>
<gene>
    <name evidence="8" type="ORF">EV684_101465</name>
</gene>
<feature type="transmembrane region" description="Helical" evidence="7">
    <location>
        <begin position="114"/>
        <end position="134"/>
    </location>
</feature>
<feature type="transmembrane region" description="Helical" evidence="7">
    <location>
        <begin position="444"/>
        <end position="468"/>
    </location>
</feature>
<dbReference type="GO" id="GO:0005886">
    <property type="term" value="C:plasma membrane"/>
    <property type="evidence" value="ECO:0007669"/>
    <property type="project" value="UniProtKB-SubCell"/>
</dbReference>
<name>A0A4R2MXW3_RUBGE</name>
<feature type="transmembrane region" description="Helical" evidence="7">
    <location>
        <begin position="411"/>
        <end position="432"/>
    </location>
</feature>
<dbReference type="PANTHER" id="PTHR30250:SF10">
    <property type="entry name" value="LIPOPOLYSACCHARIDE BIOSYNTHESIS PROTEIN WZXC"/>
    <property type="match status" value="1"/>
</dbReference>
<evidence type="ECO:0000256" key="7">
    <source>
        <dbReference type="SAM" id="Phobius"/>
    </source>
</evidence>
<feature type="transmembrane region" description="Helical" evidence="7">
    <location>
        <begin position="146"/>
        <end position="164"/>
    </location>
</feature>
<evidence type="ECO:0000313" key="9">
    <source>
        <dbReference type="Proteomes" id="UP000295106"/>
    </source>
</evidence>
<proteinExistence type="inferred from homology"/>
<keyword evidence="5 7" id="KW-1133">Transmembrane helix</keyword>
<feature type="transmembrane region" description="Helical" evidence="7">
    <location>
        <begin position="327"/>
        <end position="347"/>
    </location>
</feature>
<feature type="transmembrane region" description="Helical" evidence="7">
    <location>
        <begin position="381"/>
        <end position="399"/>
    </location>
</feature>
<evidence type="ECO:0000256" key="2">
    <source>
        <dbReference type="ARBA" id="ARBA00007430"/>
    </source>
</evidence>
<comment type="subcellular location">
    <subcellularLocation>
        <location evidence="1">Cell membrane</location>
        <topology evidence="1">Multi-pass membrane protein</topology>
    </subcellularLocation>
</comment>
<dbReference type="EMBL" id="SLXD01000001">
    <property type="protein sequence ID" value="TCP05593.1"/>
    <property type="molecule type" value="Genomic_DNA"/>
</dbReference>
<keyword evidence="4 7" id="KW-0812">Transmembrane</keyword>
<keyword evidence="6 7" id="KW-0472">Membrane</keyword>
<dbReference type="Proteomes" id="UP000295106">
    <property type="component" value="Unassembled WGS sequence"/>
</dbReference>
<feature type="transmembrane region" description="Helical" evidence="7">
    <location>
        <begin position="359"/>
        <end position="375"/>
    </location>
</feature>